<dbReference type="GO" id="GO:0030170">
    <property type="term" value="F:pyridoxal phosphate binding"/>
    <property type="evidence" value="ECO:0007669"/>
    <property type="project" value="TreeGrafter"/>
</dbReference>
<dbReference type="RefSeq" id="WP_205702784.1">
    <property type="nucleotide sequence ID" value="NZ_SACR01000007.1"/>
</dbReference>
<proteinExistence type="predicted"/>
<dbReference type="GO" id="GO:0008483">
    <property type="term" value="F:transaminase activity"/>
    <property type="evidence" value="ECO:0007669"/>
    <property type="project" value="UniProtKB-KW"/>
</dbReference>
<dbReference type="SUPFAM" id="SSF53383">
    <property type="entry name" value="PLP-dependent transferases"/>
    <property type="match status" value="1"/>
</dbReference>
<dbReference type="Proteomes" id="UP000285575">
    <property type="component" value="Unassembled WGS sequence"/>
</dbReference>
<dbReference type="AlphaFoldDB" id="A0A437R9U4"/>
<sequence length="99" mass="10799">ERADRDCVWAQYTVFVQNRAAVQEALKQQGIPTAVHYPKPLHRQVAYAEHCCPDCCPNSVQAGDQVMSLPMSPDLTEAQMDRVVAALAQAVAAHANPQA</sequence>
<gene>
    <name evidence="1" type="ORF">EOE66_21210</name>
</gene>
<keyword evidence="1" id="KW-0032">Aminotransferase</keyword>
<dbReference type="InterPro" id="IPR015422">
    <property type="entry name" value="PyrdxlP-dep_Trfase_small"/>
</dbReference>
<reference evidence="1 2" key="1">
    <citation type="submission" date="2019-01" db="EMBL/GenBank/DDBJ databases">
        <authorList>
            <person name="Chen W.-M."/>
        </authorList>
    </citation>
    <scope>NUCLEOTIDE SEQUENCE [LARGE SCALE GENOMIC DNA]</scope>
    <source>
        <strain evidence="1 2">KYPY4</strain>
    </source>
</reference>
<protein>
    <submittedName>
        <fullName evidence="1">Aminotransferase DegT</fullName>
    </submittedName>
</protein>
<dbReference type="EMBL" id="SACR01000007">
    <property type="protein sequence ID" value="RVU43457.1"/>
    <property type="molecule type" value="Genomic_DNA"/>
</dbReference>
<keyword evidence="1" id="KW-0808">Transferase</keyword>
<dbReference type="InterPro" id="IPR000653">
    <property type="entry name" value="DegT/StrS_aminotransferase"/>
</dbReference>
<dbReference type="PANTHER" id="PTHR30244:SF42">
    <property type="entry name" value="UDP-2-ACETAMIDO-2-DEOXY-3-OXO-D-GLUCURONATE AMINOTRANSFERASE"/>
    <property type="match status" value="1"/>
</dbReference>
<evidence type="ECO:0000313" key="1">
    <source>
        <dbReference type="EMBL" id="RVU43457.1"/>
    </source>
</evidence>
<dbReference type="GO" id="GO:0000271">
    <property type="term" value="P:polysaccharide biosynthetic process"/>
    <property type="evidence" value="ECO:0007669"/>
    <property type="project" value="TreeGrafter"/>
</dbReference>
<feature type="non-terminal residue" evidence="1">
    <location>
        <position position="1"/>
    </location>
</feature>
<dbReference type="Pfam" id="PF01041">
    <property type="entry name" value="DegT_DnrJ_EryC1"/>
    <property type="match status" value="1"/>
</dbReference>
<name>A0A437R9U4_9BURK</name>
<evidence type="ECO:0000313" key="2">
    <source>
        <dbReference type="Proteomes" id="UP000285575"/>
    </source>
</evidence>
<organism evidence="1 2">
    <name type="scientific">Rubrivivax rivuli</name>
    <dbReference type="NCBI Taxonomy" id="1862385"/>
    <lineage>
        <taxon>Bacteria</taxon>
        <taxon>Pseudomonadati</taxon>
        <taxon>Pseudomonadota</taxon>
        <taxon>Betaproteobacteria</taxon>
        <taxon>Burkholderiales</taxon>
        <taxon>Sphaerotilaceae</taxon>
        <taxon>Rubrivivax</taxon>
    </lineage>
</organism>
<dbReference type="PANTHER" id="PTHR30244">
    <property type="entry name" value="TRANSAMINASE"/>
    <property type="match status" value="1"/>
</dbReference>
<dbReference type="InterPro" id="IPR015424">
    <property type="entry name" value="PyrdxlP-dep_Trfase"/>
</dbReference>
<keyword evidence="2" id="KW-1185">Reference proteome</keyword>
<comment type="caution">
    <text evidence="1">The sequence shown here is derived from an EMBL/GenBank/DDBJ whole genome shotgun (WGS) entry which is preliminary data.</text>
</comment>
<accession>A0A437R9U4</accession>
<dbReference type="Gene3D" id="3.90.1150.10">
    <property type="entry name" value="Aspartate Aminotransferase, domain 1"/>
    <property type="match status" value="1"/>
</dbReference>